<dbReference type="STRING" id="200378.SAMN05216553_109256"/>
<dbReference type="Pfam" id="PF00296">
    <property type="entry name" value="Bac_luciferase"/>
    <property type="match status" value="1"/>
</dbReference>
<dbReference type="InterPro" id="IPR050172">
    <property type="entry name" value="SsuD_RutA_monooxygenase"/>
</dbReference>
<dbReference type="GO" id="GO:0046306">
    <property type="term" value="P:alkanesulfonate catabolic process"/>
    <property type="evidence" value="ECO:0007669"/>
    <property type="project" value="TreeGrafter"/>
</dbReference>
<dbReference type="Proteomes" id="UP000199623">
    <property type="component" value="Unassembled WGS sequence"/>
</dbReference>
<keyword evidence="8" id="KW-1185">Reference proteome</keyword>
<evidence type="ECO:0000256" key="5">
    <source>
        <dbReference type="SAM" id="MobiDB-lite"/>
    </source>
</evidence>
<evidence type="ECO:0000256" key="4">
    <source>
        <dbReference type="ARBA" id="ARBA00023033"/>
    </source>
</evidence>
<dbReference type="SUPFAM" id="SSF51679">
    <property type="entry name" value="Bacterial luciferase-like"/>
    <property type="match status" value="1"/>
</dbReference>
<feature type="region of interest" description="Disordered" evidence="5">
    <location>
        <begin position="312"/>
        <end position="342"/>
    </location>
</feature>
<dbReference type="PANTHER" id="PTHR42847">
    <property type="entry name" value="ALKANESULFONATE MONOOXYGENASE"/>
    <property type="match status" value="1"/>
</dbReference>
<sequence length="342" mass="37331">MPELRFGVHSGQQYASFSEALELWRLAEELGYDWCSLFDHLRPPMGGPDGPCFEGPTLLSALAARTERVRCALLVSGVSWRHPALLASAAATIDHVSGGRAEIGIGTGSADLATSQYGLPHPPGRTRVELLEETAAVLRGLWDGGPFSFRGKHFQLQDAYLRPAPVQRRLPLVFGGAGPELLRVAARHADVWNSLVAPPDAYRARCATLDRHCAEAGRDPGEIRRSMTFRALLVEHEDELPARLAGLRRSFPPDSPVWPEYLVFGTPEQCVAALQPYLALGVTDFLFGARPPVDRVSLTLFAERVVPELRRLTEGTPDAQDRARLGGPHPGRPRGRVVPAVL</sequence>
<evidence type="ECO:0000313" key="8">
    <source>
        <dbReference type="Proteomes" id="UP000199623"/>
    </source>
</evidence>
<keyword evidence="4 7" id="KW-0503">Monooxygenase</keyword>
<evidence type="ECO:0000256" key="2">
    <source>
        <dbReference type="ARBA" id="ARBA00022643"/>
    </source>
</evidence>
<evidence type="ECO:0000256" key="3">
    <source>
        <dbReference type="ARBA" id="ARBA00023002"/>
    </source>
</evidence>
<keyword evidence="2" id="KW-0288">FMN</keyword>
<dbReference type="Gene3D" id="3.20.20.30">
    <property type="entry name" value="Luciferase-like domain"/>
    <property type="match status" value="1"/>
</dbReference>
<gene>
    <name evidence="7" type="ORF">SAMN05216553_109256</name>
</gene>
<dbReference type="InterPro" id="IPR011251">
    <property type="entry name" value="Luciferase-like_dom"/>
</dbReference>
<name>A0A1G7VJ54_9PSEU</name>
<dbReference type="AlphaFoldDB" id="A0A1G7VJ54"/>
<dbReference type="InterPro" id="IPR036661">
    <property type="entry name" value="Luciferase-like_sf"/>
</dbReference>
<dbReference type="GO" id="GO:0008726">
    <property type="term" value="F:alkanesulfonate monooxygenase activity"/>
    <property type="evidence" value="ECO:0007669"/>
    <property type="project" value="TreeGrafter"/>
</dbReference>
<organism evidence="7 8">
    <name type="scientific">Lentzea fradiae</name>
    <dbReference type="NCBI Taxonomy" id="200378"/>
    <lineage>
        <taxon>Bacteria</taxon>
        <taxon>Bacillati</taxon>
        <taxon>Actinomycetota</taxon>
        <taxon>Actinomycetes</taxon>
        <taxon>Pseudonocardiales</taxon>
        <taxon>Pseudonocardiaceae</taxon>
        <taxon>Lentzea</taxon>
    </lineage>
</organism>
<feature type="compositionally biased region" description="Basic and acidic residues" evidence="5">
    <location>
        <begin position="312"/>
        <end position="324"/>
    </location>
</feature>
<feature type="domain" description="Luciferase-like" evidence="6">
    <location>
        <begin position="10"/>
        <end position="252"/>
    </location>
</feature>
<dbReference type="EMBL" id="FNCC01000009">
    <property type="protein sequence ID" value="SDG59598.1"/>
    <property type="molecule type" value="Genomic_DNA"/>
</dbReference>
<dbReference type="RefSeq" id="WP_090051874.1">
    <property type="nucleotide sequence ID" value="NZ_FNCC01000009.1"/>
</dbReference>
<protein>
    <submittedName>
        <fullName evidence="7">Flavin-dependent oxidoreductase, luciferase family (Includes alkanesulfonate monooxygenase SsuD and methylene tetrahydromethanopterin reductase)</fullName>
    </submittedName>
</protein>
<evidence type="ECO:0000259" key="6">
    <source>
        <dbReference type="Pfam" id="PF00296"/>
    </source>
</evidence>
<keyword evidence="3" id="KW-0560">Oxidoreductase</keyword>
<proteinExistence type="predicted"/>
<evidence type="ECO:0000313" key="7">
    <source>
        <dbReference type="EMBL" id="SDG59598.1"/>
    </source>
</evidence>
<keyword evidence="1" id="KW-0285">Flavoprotein</keyword>
<dbReference type="OrthoDB" id="143323at2"/>
<reference evidence="8" key="1">
    <citation type="submission" date="2016-10" db="EMBL/GenBank/DDBJ databases">
        <authorList>
            <person name="Varghese N."/>
            <person name="Submissions S."/>
        </authorList>
    </citation>
    <scope>NUCLEOTIDE SEQUENCE [LARGE SCALE GENOMIC DNA]</scope>
    <source>
        <strain evidence="8">CGMCC 4.3506</strain>
    </source>
</reference>
<evidence type="ECO:0000256" key="1">
    <source>
        <dbReference type="ARBA" id="ARBA00022630"/>
    </source>
</evidence>
<accession>A0A1G7VJ54</accession>
<dbReference type="PANTHER" id="PTHR42847:SF4">
    <property type="entry name" value="ALKANESULFONATE MONOOXYGENASE-RELATED"/>
    <property type="match status" value="1"/>
</dbReference>